<evidence type="ECO:0000313" key="2">
    <source>
        <dbReference type="EMBL" id="ABW17865.1"/>
    </source>
</evidence>
<dbReference type="Gene3D" id="3.40.190.10">
    <property type="entry name" value="Periplasmic binding protein-like II"/>
    <property type="match status" value="1"/>
</dbReference>
<organism evidence="2 3">
    <name type="scientific">Alkaliphilus oremlandii (strain OhILAs)</name>
    <name type="common">Clostridium oremlandii (strain OhILAs)</name>
    <dbReference type="NCBI Taxonomy" id="350688"/>
    <lineage>
        <taxon>Bacteria</taxon>
        <taxon>Bacillati</taxon>
        <taxon>Bacillota</taxon>
        <taxon>Clostridia</taxon>
        <taxon>Peptostreptococcales</taxon>
        <taxon>Natronincolaceae</taxon>
        <taxon>Alkaliphilus</taxon>
    </lineage>
</organism>
<dbReference type="RefSeq" id="WP_012158180.1">
    <property type="nucleotide sequence ID" value="NC_009922.1"/>
</dbReference>
<dbReference type="HOGENOM" id="CLU_028871_10_4_9"/>
<keyword evidence="1" id="KW-0732">Signal</keyword>
<feature type="chain" id="PRO_5002726712" evidence="1">
    <location>
        <begin position="31"/>
        <end position="383"/>
    </location>
</feature>
<proteinExistence type="predicted"/>
<dbReference type="STRING" id="350688.Clos_0302"/>
<dbReference type="PANTHER" id="PTHR30024">
    <property type="entry name" value="ALIPHATIC SULFONATES-BINDING PROTEIN-RELATED"/>
    <property type="match status" value="1"/>
</dbReference>
<feature type="signal peptide" evidence="1">
    <location>
        <begin position="1"/>
        <end position="30"/>
    </location>
</feature>
<keyword evidence="3" id="KW-1185">Reference proteome</keyword>
<evidence type="ECO:0000256" key="1">
    <source>
        <dbReference type="SAM" id="SignalP"/>
    </source>
</evidence>
<reference evidence="3" key="1">
    <citation type="submission" date="2007-10" db="EMBL/GenBank/DDBJ databases">
        <title>Complete genome of Alkaliphilus oremlandii OhILAs.</title>
        <authorList>
            <person name="Copeland A."/>
            <person name="Lucas S."/>
            <person name="Lapidus A."/>
            <person name="Barry K."/>
            <person name="Detter J.C."/>
            <person name="Glavina del Rio T."/>
            <person name="Hammon N."/>
            <person name="Israni S."/>
            <person name="Dalin E."/>
            <person name="Tice H."/>
            <person name="Pitluck S."/>
            <person name="Chain P."/>
            <person name="Malfatti S."/>
            <person name="Shin M."/>
            <person name="Vergez L."/>
            <person name="Schmutz J."/>
            <person name="Larimer F."/>
            <person name="Land M."/>
            <person name="Hauser L."/>
            <person name="Kyrpides N."/>
            <person name="Mikhailova N."/>
            <person name="Stolz J.F."/>
            <person name="Dawson A."/>
            <person name="Fisher E."/>
            <person name="Crable B."/>
            <person name="Perera E."/>
            <person name="Lisak J."/>
            <person name="Ranganathan M."/>
            <person name="Basu P."/>
            <person name="Richardson P."/>
        </authorList>
    </citation>
    <scope>NUCLEOTIDE SEQUENCE [LARGE SCALE GENOMIC DNA]</scope>
    <source>
        <strain evidence="3">OhILAs</strain>
    </source>
</reference>
<dbReference type="SUPFAM" id="SSF53850">
    <property type="entry name" value="Periplasmic binding protein-like II"/>
    <property type="match status" value="1"/>
</dbReference>
<protein>
    <submittedName>
        <fullName evidence="2">ABC-type nitrate/sulfonate/bicarbonate transport systems, periplasmic components</fullName>
    </submittedName>
</protein>
<gene>
    <name evidence="2" type="ordered locus">Clos_0302</name>
</gene>
<dbReference type="EMBL" id="CP000853">
    <property type="protein sequence ID" value="ABW17865.1"/>
    <property type="molecule type" value="Genomic_DNA"/>
</dbReference>
<dbReference type="PROSITE" id="PS51257">
    <property type="entry name" value="PROKAR_LIPOPROTEIN"/>
    <property type="match status" value="1"/>
</dbReference>
<dbReference type="AlphaFoldDB" id="A8ML48"/>
<dbReference type="KEGG" id="aoe:Clos_0302"/>
<name>A8ML48_ALKOO</name>
<dbReference type="Proteomes" id="UP000000269">
    <property type="component" value="Chromosome"/>
</dbReference>
<evidence type="ECO:0000313" key="3">
    <source>
        <dbReference type="Proteomes" id="UP000000269"/>
    </source>
</evidence>
<accession>A8ML48</accession>
<dbReference type="eggNOG" id="COG0715">
    <property type="taxonomic scope" value="Bacteria"/>
</dbReference>
<dbReference type="OrthoDB" id="286202at2"/>
<sequence length="383" mass="41735">MKRKKGRKLLAMVMAIAIVALTGCSGGDIASTKPQPIEEPAKNEIPTFNVGWSSELHTGNMHLNFLKPELFESNSVHLKPISDSQLELVKDGSVIAYVNYMYSKGAAESATLMSQGHMDIAYCSSTAMLTAYDSGVDVSILCPIQSGGVSVVAAADAPYTTFEELVQYAKKSDKPIVGGYHSAVSSPRIVLEYALKDAGLTVTEDAADYSADVLLMDLKGISNLIPSLSSGQVELWAGPVPNPQNAEAQNIGKIIATLNELPEGKWVDFPCCTMNVRNEIKDKYPEAVQAMVQVTSDVADYAQNNRKETAELMAEFIGLEKEVLMKNDTTYQTEITEHFTNGMATYHEAMSKIGKFSGRLKDKPVNEVMDAVFDFTFIEELSK</sequence>
<dbReference type="PANTHER" id="PTHR30024:SF42">
    <property type="entry name" value="ALIPHATIC SULFONATES-BINDING PROTEIN-RELATED"/>
    <property type="match status" value="1"/>
</dbReference>
<dbReference type="Pfam" id="PF13379">
    <property type="entry name" value="NMT1_2"/>
    <property type="match status" value="1"/>
</dbReference>